<feature type="signal peptide" evidence="1">
    <location>
        <begin position="1"/>
        <end position="17"/>
    </location>
</feature>
<dbReference type="Proteomes" id="UP000078544">
    <property type="component" value="Unassembled WGS sequence"/>
</dbReference>
<name>A0A168CPW5_9HYPO</name>
<comment type="caution">
    <text evidence="2">The sequence shown here is derived from an EMBL/GenBank/DDBJ whole genome shotgun (WGS) entry which is preliminary data.</text>
</comment>
<sequence>MKPSFALLLTITGLGAAAGPVAQPGPGLDALPTEVFAREDCKKGGDRCLEHKDCCNVCAWPDVSNNEAVAANETLLH</sequence>
<protein>
    <submittedName>
        <fullName evidence="2">Uncharacterized protein</fullName>
    </submittedName>
</protein>
<accession>A0A168CPW5</accession>
<keyword evidence="1" id="KW-0732">Signal</keyword>
<organism evidence="2 3">
    <name type="scientific">Moelleriella libera RCEF 2490</name>
    <dbReference type="NCBI Taxonomy" id="1081109"/>
    <lineage>
        <taxon>Eukaryota</taxon>
        <taxon>Fungi</taxon>
        <taxon>Dikarya</taxon>
        <taxon>Ascomycota</taxon>
        <taxon>Pezizomycotina</taxon>
        <taxon>Sordariomycetes</taxon>
        <taxon>Hypocreomycetidae</taxon>
        <taxon>Hypocreales</taxon>
        <taxon>Clavicipitaceae</taxon>
        <taxon>Moelleriella</taxon>
    </lineage>
</organism>
<reference evidence="2 3" key="1">
    <citation type="journal article" date="2016" name="Genome Biol. Evol.">
        <title>Divergent and convergent evolution of fungal pathogenicity.</title>
        <authorList>
            <person name="Shang Y."/>
            <person name="Xiao G."/>
            <person name="Zheng P."/>
            <person name="Cen K."/>
            <person name="Zhan S."/>
            <person name="Wang C."/>
        </authorList>
    </citation>
    <scope>NUCLEOTIDE SEQUENCE [LARGE SCALE GENOMIC DNA]</scope>
    <source>
        <strain evidence="2 3">RCEF 2490</strain>
    </source>
</reference>
<dbReference type="AlphaFoldDB" id="A0A168CPW5"/>
<dbReference type="EMBL" id="AZGY01000007">
    <property type="protein sequence ID" value="KZZ96869.1"/>
    <property type="molecule type" value="Genomic_DNA"/>
</dbReference>
<evidence type="ECO:0000313" key="3">
    <source>
        <dbReference type="Proteomes" id="UP000078544"/>
    </source>
</evidence>
<proteinExistence type="predicted"/>
<evidence type="ECO:0000313" key="2">
    <source>
        <dbReference type="EMBL" id="KZZ96869.1"/>
    </source>
</evidence>
<keyword evidence="3" id="KW-1185">Reference proteome</keyword>
<evidence type="ECO:0000256" key="1">
    <source>
        <dbReference type="SAM" id="SignalP"/>
    </source>
</evidence>
<gene>
    <name evidence="2" type="ORF">AAL_04098</name>
</gene>
<feature type="chain" id="PRO_5007896006" evidence="1">
    <location>
        <begin position="18"/>
        <end position="77"/>
    </location>
</feature>